<gene>
    <name evidence="2" type="ORF">JAZ04_01965</name>
</gene>
<keyword evidence="1" id="KW-1133">Transmembrane helix</keyword>
<dbReference type="AlphaFoldDB" id="A0A9E4MZE4"/>
<name>A0A9E4MZE4_9GAMM</name>
<comment type="caution">
    <text evidence="2">The sequence shown here is derived from an EMBL/GenBank/DDBJ whole genome shotgun (WGS) entry which is preliminary data.</text>
</comment>
<evidence type="ECO:0000256" key="1">
    <source>
        <dbReference type="SAM" id="Phobius"/>
    </source>
</evidence>
<evidence type="ECO:0000313" key="3">
    <source>
        <dbReference type="Proteomes" id="UP000886687"/>
    </source>
</evidence>
<keyword evidence="1" id="KW-0472">Membrane</keyword>
<feature type="transmembrane region" description="Helical" evidence="1">
    <location>
        <begin position="144"/>
        <end position="168"/>
    </location>
</feature>
<evidence type="ECO:0000313" key="2">
    <source>
        <dbReference type="EMBL" id="MCG7937610.1"/>
    </source>
</evidence>
<accession>A0A9E4MZE4</accession>
<feature type="transmembrane region" description="Helical" evidence="1">
    <location>
        <begin position="43"/>
        <end position="63"/>
    </location>
</feature>
<feature type="transmembrane region" description="Helical" evidence="1">
    <location>
        <begin position="83"/>
        <end position="105"/>
    </location>
</feature>
<dbReference type="EMBL" id="JAEPDI010000001">
    <property type="protein sequence ID" value="MCG7937610.1"/>
    <property type="molecule type" value="Genomic_DNA"/>
</dbReference>
<dbReference type="Proteomes" id="UP000886687">
    <property type="component" value="Unassembled WGS sequence"/>
</dbReference>
<reference evidence="2" key="1">
    <citation type="journal article" date="2021" name="Proc. Natl. Acad. Sci. U.S.A.">
        <title>Global biogeography of chemosynthetic symbionts reveals both localized and globally distributed symbiont groups. .</title>
        <authorList>
            <person name="Osvatic J.T."/>
            <person name="Wilkins L.G.E."/>
            <person name="Leibrecht L."/>
            <person name="Leray M."/>
            <person name="Zauner S."/>
            <person name="Polzin J."/>
            <person name="Camacho Y."/>
            <person name="Gros O."/>
            <person name="van Gils J.A."/>
            <person name="Eisen J.A."/>
            <person name="Petersen J.M."/>
            <person name="Yuen B."/>
        </authorList>
    </citation>
    <scope>NUCLEOTIDE SEQUENCE</scope>
    <source>
        <strain evidence="2">MAGL173</strain>
    </source>
</reference>
<organism evidence="2 3">
    <name type="scientific">Candidatus Thiodiazotropha lotti</name>
    <dbReference type="NCBI Taxonomy" id="2792787"/>
    <lineage>
        <taxon>Bacteria</taxon>
        <taxon>Pseudomonadati</taxon>
        <taxon>Pseudomonadota</taxon>
        <taxon>Gammaproteobacteria</taxon>
        <taxon>Chromatiales</taxon>
        <taxon>Sedimenticolaceae</taxon>
        <taxon>Candidatus Thiodiazotropha</taxon>
    </lineage>
</organism>
<feature type="transmembrane region" description="Helical" evidence="1">
    <location>
        <begin position="6"/>
        <end position="23"/>
    </location>
</feature>
<keyword evidence="1" id="KW-0812">Transmembrane</keyword>
<protein>
    <submittedName>
        <fullName evidence="2">Uncharacterized protein</fullName>
    </submittedName>
</protein>
<sequence>MNKEEIVAVVVRLFAIALGIYGLNNLPGMVMYFDQDGMREAAYIYAGLSALIVIVAILLWKFPLTVAKILLPKTGDDAKVVSWSYEEVLTCGFIIMGFYFLYYVISDSIYWFYMWKSSVNVFGSVRSELNIDQLARIYATVAKFVVSLVLIVGSRGLASMVLMLRYAALNSSKE</sequence>
<proteinExistence type="predicted"/>